<dbReference type="SUPFAM" id="SSF49464">
    <property type="entry name" value="Carboxypeptidase regulatory domain-like"/>
    <property type="match status" value="1"/>
</dbReference>
<evidence type="ECO:0000256" key="11">
    <source>
        <dbReference type="RuleBase" id="RU003357"/>
    </source>
</evidence>
<dbReference type="InterPro" id="IPR023996">
    <property type="entry name" value="TonB-dep_OMP_SusC/RagA"/>
</dbReference>
<evidence type="ECO:0000256" key="9">
    <source>
        <dbReference type="ARBA" id="ARBA00023237"/>
    </source>
</evidence>
<name>A0A4R8DT95_9BACT</name>
<keyword evidence="8 10" id="KW-0472">Membrane</keyword>
<keyword evidence="4" id="KW-0406">Ion transport</keyword>
<dbReference type="NCBIfam" id="TIGR04057">
    <property type="entry name" value="SusC_RagA_signa"/>
    <property type="match status" value="1"/>
</dbReference>
<evidence type="ECO:0000256" key="7">
    <source>
        <dbReference type="ARBA" id="ARBA00023077"/>
    </source>
</evidence>
<dbReference type="EMBL" id="SODV01000001">
    <property type="protein sequence ID" value="TDX01329.1"/>
    <property type="molecule type" value="Genomic_DNA"/>
</dbReference>
<organism evidence="13 14">
    <name type="scientific">Dinghuibacter silviterrae</name>
    <dbReference type="NCBI Taxonomy" id="1539049"/>
    <lineage>
        <taxon>Bacteria</taxon>
        <taxon>Pseudomonadati</taxon>
        <taxon>Bacteroidota</taxon>
        <taxon>Chitinophagia</taxon>
        <taxon>Chitinophagales</taxon>
        <taxon>Chitinophagaceae</taxon>
        <taxon>Dinghuibacter</taxon>
    </lineage>
</organism>
<dbReference type="Proteomes" id="UP000294498">
    <property type="component" value="Unassembled WGS sequence"/>
</dbReference>
<evidence type="ECO:0000256" key="10">
    <source>
        <dbReference type="PROSITE-ProRule" id="PRU01360"/>
    </source>
</evidence>
<dbReference type="Pfam" id="PF00593">
    <property type="entry name" value="TonB_dep_Rec_b-barrel"/>
    <property type="match status" value="1"/>
</dbReference>
<evidence type="ECO:0000259" key="12">
    <source>
        <dbReference type="SMART" id="SM00965"/>
    </source>
</evidence>
<comment type="caution">
    <text evidence="13">The sequence shown here is derived from an EMBL/GenBank/DDBJ whole genome shotgun (WGS) entry which is preliminary data.</text>
</comment>
<evidence type="ECO:0000313" key="14">
    <source>
        <dbReference type="Proteomes" id="UP000294498"/>
    </source>
</evidence>
<dbReference type="InterPro" id="IPR023997">
    <property type="entry name" value="TonB-dep_OMP_SusC/RagA_CS"/>
</dbReference>
<evidence type="ECO:0000256" key="5">
    <source>
        <dbReference type="ARBA" id="ARBA00022692"/>
    </source>
</evidence>
<evidence type="ECO:0000256" key="1">
    <source>
        <dbReference type="ARBA" id="ARBA00004571"/>
    </source>
</evidence>
<comment type="similarity">
    <text evidence="10 11">Belongs to the TonB-dependent receptor family.</text>
</comment>
<dbReference type="InterPro" id="IPR012910">
    <property type="entry name" value="Plug_dom"/>
</dbReference>
<reference evidence="13 14" key="1">
    <citation type="submission" date="2019-03" db="EMBL/GenBank/DDBJ databases">
        <title>Genomic Encyclopedia of Type Strains, Phase IV (KMG-IV): sequencing the most valuable type-strain genomes for metagenomic binning, comparative biology and taxonomic classification.</title>
        <authorList>
            <person name="Goeker M."/>
        </authorList>
    </citation>
    <scope>NUCLEOTIDE SEQUENCE [LARGE SCALE GENOMIC DNA]</scope>
    <source>
        <strain evidence="13 14">DSM 100059</strain>
    </source>
</reference>
<evidence type="ECO:0000256" key="6">
    <source>
        <dbReference type="ARBA" id="ARBA00023004"/>
    </source>
</evidence>
<comment type="subcellular location">
    <subcellularLocation>
        <location evidence="1 10">Cell outer membrane</location>
        <topology evidence="1 10">Multi-pass membrane protein</topology>
    </subcellularLocation>
</comment>
<keyword evidence="2 10" id="KW-0813">Transport</keyword>
<dbReference type="Pfam" id="PF13715">
    <property type="entry name" value="CarbopepD_reg_2"/>
    <property type="match status" value="1"/>
</dbReference>
<dbReference type="SMART" id="SM00965">
    <property type="entry name" value="STN"/>
    <property type="match status" value="1"/>
</dbReference>
<evidence type="ECO:0000256" key="3">
    <source>
        <dbReference type="ARBA" id="ARBA00022452"/>
    </source>
</evidence>
<keyword evidence="5 10" id="KW-0812">Transmembrane</keyword>
<evidence type="ECO:0000256" key="8">
    <source>
        <dbReference type="ARBA" id="ARBA00023136"/>
    </source>
</evidence>
<dbReference type="InterPro" id="IPR036942">
    <property type="entry name" value="Beta-barrel_TonB_sf"/>
</dbReference>
<dbReference type="InterPro" id="IPR039426">
    <property type="entry name" value="TonB-dep_rcpt-like"/>
</dbReference>
<keyword evidence="7 11" id="KW-0798">TonB box</keyword>
<dbReference type="InterPro" id="IPR018247">
    <property type="entry name" value="EF_Hand_1_Ca_BS"/>
</dbReference>
<dbReference type="InterPro" id="IPR000531">
    <property type="entry name" value="Beta-barrel_TonB"/>
</dbReference>
<keyword evidence="4" id="KW-0410">Iron transport</keyword>
<accession>A0A4R8DT95</accession>
<dbReference type="PROSITE" id="PS52016">
    <property type="entry name" value="TONB_DEPENDENT_REC_3"/>
    <property type="match status" value="1"/>
</dbReference>
<keyword evidence="3 10" id="KW-1134">Transmembrane beta strand</keyword>
<dbReference type="NCBIfam" id="TIGR04056">
    <property type="entry name" value="OMP_RagA_SusC"/>
    <property type="match status" value="1"/>
</dbReference>
<dbReference type="Pfam" id="PF07660">
    <property type="entry name" value="STN"/>
    <property type="match status" value="1"/>
</dbReference>
<dbReference type="Gene3D" id="2.170.130.10">
    <property type="entry name" value="TonB-dependent receptor, plug domain"/>
    <property type="match status" value="1"/>
</dbReference>
<protein>
    <submittedName>
        <fullName evidence="13">TonB-linked SusC/RagA family outer membrane protein</fullName>
    </submittedName>
</protein>
<dbReference type="OrthoDB" id="899266at2"/>
<dbReference type="InterPro" id="IPR011662">
    <property type="entry name" value="Secretin/TonB_short_N"/>
</dbReference>
<dbReference type="AlphaFoldDB" id="A0A4R8DT95"/>
<evidence type="ECO:0000313" key="13">
    <source>
        <dbReference type="EMBL" id="TDX01329.1"/>
    </source>
</evidence>
<evidence type="ECO:0000256" key="2">
    <source>
        <dbReference type="ARBA" id="ARBA00022448"/>
    </source>
</evidence>
<dbReference type="Gene3D" id="2.60.40.1120">
    <property type="entry name" value="Carboxypeptidase-like, regulatory domain"/>
    <property type="match status" value="1"/>
</dbReference>
<proteinExistence type="inferred from homology"/>
<dbReference type="Gene3D" id="2.40.170.20">
    <property type="entry name" value="TonB-dependent receptor, beta-barrel domain"/>
    <property type="match status" value="1"/>
</dbReference>
<dbReference type="PROSITE" id="PS00018">
    <property type="entry name" value="EF_HAND_1"/>
    <property type="match status" value="1"/>
</dbReference>
<feature type="domain" description="Secretin/TonB short N-terminal" evidence="12">
    <location>
        <begin position="70"/>
        <end position="121"/>
    </location>
</feature>
<sequence>MRFDAHCKGTPPRRRLLTKTLLMMTKLTSVLLVTACLQVSAKGFSQKVTLSETDVSLKKVFKEIHRQTGFLFFYSDELLQPSRKVSIHLRGAPLEEVLDSCFRDQPLVYAIVDNTIVVKGAPPPGLTLPVDQVVVRGRVTDAKGNPLIGVSVTVVGTTRGVATDDKGEFSIQVDATASLHFSYIGYEPVDVAVKGRSTLAVTLRLSTAELTDVVVVGYGTQQKTSVTGAVDQITSKDLDGKPAVNTMQLLQGVSPNLIIQTPDPSPGASQNFNIRGVGTFGDNTPLVVIDGIAGGNINLLNPSDIESMSVLKDAGAAAIYGSRSANGVLLITTKKGHKGQKPTVTYDGMWGIQKPRILISPLPAWENAIYKNESLTNVDLPAQYTPEQIQALKAGGDHEWFLKQILHPAPQQSHSVTLTGGGDNSTYLLSVGGVDQSSNFVGPNYGYTRYNVRVAATSQYGILKAGGTLSYSRDELKQNSFGNGFLMADAERTPTNFSMQDSLGRYLTNTVLTQFNPLGILQAGGYNLINNDDVFGNLNAELTLFRGFSIKGVFGGDVLSNHNFLRVKQVDFYPQGVYGNDRTTGDYWGQTIFTNIQLLAQYNRTFGEHHIGALVGASNESTTAKSSQIYYTLTDSALGVPTTGSIISTNATTSNIGATNTSLNSVFGRANYDYKGRYLAEFDFRADGSSKFRQGLRWGFFPSISAGWKLTDEAFMEHIRQRFGDLKLRGSYGVLGNQSVGNYQYETVYTSNPAWYGFNNTPVAGESFTFSNPNLTWERAATLNGGVDAYLLAHRLQVSLDYFNKLTTHILVVPAVPGTFGTTLPYYNAGKMRDQGWEASVKYTIPGRLFTHSFAFNLADNHNEVIYFQGYQQLNTDAEIQTVVRAGVPFNAYVGYKRDGYFQTPEDVAKYPKLVGITPIPGDIKYKDRNGDGVIDQNDYYVLGNPFPRFTFGFTYNVTVKNFDLSIFIQGVGKRTLFVRGELTDPFQGNYSYNIFKHQLNFWTPTNPNAAFPILSANGSQAQANDYNVGSDLYLYNGAYARLKNVQLGYTLPGVIAHKIRVQKLRVYFTGQNLYTLSKVKFIDPESTEFNSNLNNPGAFGNNQSGRVYPTPIFYGGGLDVTF</sequence>
<keyword evidence="14" id="KW-1185">Reference proteome</keyword>
<gene>
    <name evidence="13" type="ORF">EDB95_2362</name>
</gene>
<dbReference type="InterPro" id="IPR037066">
    <property type="entry name" value="Plug_dom_sf"/>
</dbReference>
<dbReference type="GO" id="GO:0006826">
    <property type="term" value="P:iron ion transport"/>
    <property type="evidence" value="ECO:0007669"/>
    <property type="project" value="UniProtKB-KW"/>
</dbReference>
<keyword evidence="9 10" id="KW-0998">Cell outer membrane</keyword>
<dbReference type="SUPFAM" id="SSF56935">
    <property type="entry name" value="Porins"/>
    <property type="match status" value="1"/>
</dbReference>
<dbReference type="Pfam" id="PF07715">
    <property type="entry name" value="Plug"/>
    <property type="match status" value="1"/>
</dbReference>
<dbReference type="InterPro" id="IPR008969">
    <property type="entry name" value="CarboxyPept-like_regulatory"/>
</dbReference>
<evidence type="ECO:0000256" key="4">
    <source>
        <dbReference type="ARBA" id="ARBA00022496"/>
    </source>
</evidence>
<dbReference type="GO" id="GO:0009279">
    <property type="term" value="C:cell outer membrane"/>
    <property type="evidence" value="ECO:0007669"/>
    <property type="project" value="UniProtKB-SubCell"/>
</dbReference>
<keyword evidence="6" id="KW-0408">Iron</keyword>